<dbReference type="Proteomes" id="UP000297564">
    <property type="component" value="Unassembled WGS sequence"/>
</dbReference>
<evidence type="ECO:0000313" key="5">
    <source>
        <dbReference type="EMBL" id="TFY98003.1"/>
    </source>
</evidence>
<dbReference type="GO" id="GO:0019853">
    <property type="term" value="P:L-ascorbic acid biosynthetic process"/>
    <property type="evidence" value="ECO:0007669"/>
    <property type="project" value="TreeGrafter"/>
</dbReference>
<dbReference type="GO" id="GO:0004341">
    <property type="term" value="F:gluconolactonase activity"/>
    <property type="evidence" value="ECO:0007669"/>
    <property type="project" value="TreeGrafter"/>
</dbReference>
<protein>
    <submittedName>
        <fullName evidence="5">SMP-30/gluconolactonase/LRE family protein</fullName>
    </submittedName>
</protein>
<dbReference type="EMBL" id="SMLL01000006">
    <property type="protein sequence ID" value="TFY98003.1"/>
    <property type="molecule type" value="Genomic_DNA"/>
</dbReference>
<dbReference type="OrthoDB" id="9775406at2"/>
<comment type="caution">
    <text evidence="5">The sequence shown here is derived from an EMBL/GenBank/DDBJ whole genome shotgun (WGS) entry which is preliminary data.</text>
</comment>
<keyword evidence="6" id="KW-1185">Reference proteome</keyword>
<feature type="binding site" evidence="3">
    <location>
        <position position="152"/>
    </location>
    <ligand>
        <name>a divalent metal cation</name>
        <dbReference type="ChEBI" id="CHEBI:60240"/>
    </ligand>
</feature>
<keyword evidence="3" id="KW-0479">Metal-binding</keyword>
<dbReference type="PANTHER" id="PTHR10907">
    <property type="entry name" value="REGUCALCIN"/>
    <property type="match status" value="1"/>
</dbReference>
<dbReference type="InterPro" id="IPR011042">
    <property type="entry name" value="6-blade_b-propeller_TolB-like"/>
</dbReference>
<dbReference type="PRINTS" id="PR01790">
    <property type="entry name" value="SMP30FAMILY"/>
</dbReference>
<dbReference type="InterPro" id="IPR013658">
    <property type="entry name" value="SGL"/>
</dbReference>
<feature type="binding site" evidence="3">
    <location>
        <position position="103"/>
    </location>
    <ligand>
        <name>substrate</name>
    </ligand>
</feature>
<dbReference type="RefSeq" id="WP_135286236.1">
    <property type="nucleotide sequence ID" value="NZ_SMLL01000006.1"/>
</dbReference>
<dbReference type="PANTHER" id="PTHR10907:SF47">
    <property type="entry name" value="REGUCALCIN"/>
    <property type="match status" value="1"/>
</dbReference>
<evidence type="ECO:0000256" key="1">
    <source>
        <dbReference type="ARBA" id="ARBA00008853"/>
    </source>
</evidence>
<feature type="domain" description="SMP-30/Gluconolactonase/LRE-like region" evidence="4">
    <location>
        <begin position="17"/>
        <end position="271"/>
    </location>
</feature>
<feature type="binding site" evidence="3">
    <location>
        <position position="101"/>
    </location>
    <ligand>
        <name>substrate</name>
    </ligand>
</feature>
<comment type="similarity">
    <text evidence="1">Belongs to the SMP-30/CGR1 family.</text>
</comment>
<gene>
    <name evidence="5" type="ORF">EZ242_16265</name>
</gene>
<evidence type="ECO:0000313" key="6">
    <source>
        <dbReference type="Proteomes" id="UP000297564"/>
    </source>
</evidence>
<feature type="binding site" evidence="3">
    <location>
        <position position="213"/>
    </location>
    <ligand>
        <name>a divalent metal cation</name>
        <dbReference type="ChEBI" id="CHEBI:60240"/>
    </ligand>
</feature>
<keyword evidence="3" id="KW-0862">Zinc</keyword>
<dbReference type="Gene3D" id="2.120.10.30">
    <property type="entry name" value="TolB, C-terminal domain"/>
    <property type="match status" value="1"/>
</dbReference>
<sequence length="306" mass="33518">MDSFEWRSLTARAHKTGESPFWHPDEQRLYWIDNEANELWRVAPGQESAQCWPMPSAPGCIAPARSGGLVIALRDGIYRARQWQGPLALLAPAQHDTATTRFNDGKADGQGRFWAGTIYEPRDAPGAALYCLDARSGAPTLVRKLDGVTNANGLAFAPDARTLYWADTSRHLIRAWDFEPQAAGLGGERSFHAFSPKPAGWQPGQPGYGGRPDGAAIDVHGNYWCALYEGGRLLQLSPQGEVLRDLRLPVRCPTMPCFGGPDLRTLYVTTASQGRPADELQGLPLSGHVIWAQVDTPGRPVDFFID</sequence>
<reference evidence="5 6" key="1">
    <citation type="submission" date="2019-03" db="EMBL/GenBank/DDBJ databases">
        <title>Ramlibacter rhizophilus CCTCC AB2015357, whole genome shotgun sequence.</title>
        <authorList>
            <person name="Zhang X."/>
            <person name="Feng G."/>
            <person name="Zhu H."/>
        </authorList>
    </citation>
    <scope>NUCLEOTIDE SEQUENCE [LARGE SCALE GENOMIC DNA]</scope>
    <source>
        <strain evidence="5 6">CCTCC AB2015357</strain>
    </source>
</reference>
<dbReference type="InterPro" id="IPR005511">
    <property type="entry name" value="SMP-30"/>
</dbReference>
<evidence type="ECO:0000256" key="2">
    <source>
        <dbReference type="PIRSR" id="PIRSR605511-1"/>
    </source>
</evidence>
<dbReference type="GO" id="GO:0005509">
    <property type="term" value="F:calcium ion binding"/>
    <property type="evidence" value="ECO:0007669"/>
    <property type="project" value="TreeGrafter"/>
</dbReference>
<evidence type="ECO:0000256" key="3">
    <source>
        <dbReference type="PIRSR" id="PIRSR605511-2"/>
    </source>
</evidence>
<comment type="cofactor">
    <cofactor evidence="3">
        <name>Zn(2+)</name>
        <dbReference type="ChEBI" id="CHEBI:29105"/>
    </cofactor>
    <text evidence="3">Binds 1 divalent metal cation per subunit.</text>
</comment>
<feature type="active site" description="Proton donor/acceptor" evidence="2">
    <location>
        <position position="213"/>
    </location>
</feature>
<organism evidence="5 6">
    <name type="scientific">Ramlibacter rhizophilus</name>
    <dbReference type="NCBI Taxonomy" id="1781167"/>
    <lineage>
        <taxon>Bacteria</taxon>
        <taxon>Pseudomonadati</taxon>
        <taxon>Pseudomonadota</taxon>
        <taxon>Betaproteobacteria</taxon>
        <taxon>Burkholderiales</taxon>
        <taxon>Comamonadaceae</taxon>
        <taxon>Ramlibacter</taxon>
    </lineage>
</organism>
<dbReference type="AlphaFoldDB" id="A0A4Z0BHR0"/>
<evidence type="ECO:0000259" key="4">
    <source>
        <dbReference type="Pfam" id="PF08450"/>
    </source>
</evidence>
<name>A0A4Z0BHR0_9BURK</name>
<dbReference type="Pfam" id="PF08450">
    <property type="entry name" value="SGL"/>
    <property type="match status" value="1"/>
</dbReference>
<proteinExistence type="inferred from homology"/>
<dbReference type="SUPFAM" id="SSF63829">
    <property type="entry name" value="Calcium-dependent phosphotriesterase"/>
    <property type="match status" value="1"/>
</dbReference>
<feature type="binding site" evidence="3">
    <location>
        <position position="18"/>
    </location>
    <ligand>
        <name>a divalent metal cation</name>
        <dbReference type="ChEBI" id="CHEBI:60240"/>
    </ligand>
</feature>
<accession>A0A4Z0BHR0</accession>